<feature type="binding site" evidence="13">
    <location>
        <position position="142"/>
    </location>
    <ligand>
        <name>Zn(2+)</name>
        <dbReference type="ChEBI" id="CHEBI:29105"/>
        <label>1</label>
        <note>catalytic</note>
    </ligand>
</feature>
<feature type="binding site" evidence="13">
    <location>
        <position position="393"/>
    </location>
    <ligand>
        <name>Zn(2+)</name>
        <dbReference type="ChEBI" id="CHEBI:29105"/>
        <label>1</label>
        <note>catalytic</note>
    </ligand>
</feature>
<keyword evidence="5 10" id="KW-0255">Endonuclease</keyword>
<dbReference type="InterPro" id="IPR001279">
    <property type="entry name" value="Metallo-B-lactamas"/>
</dbReference>
<keyword evidence="7 13" id="KW-0862">Zinc</keyword>
<keyword evidence="16" id="KW-1185">Reference proteome</keyword>
<evidence type="ECO:0000256" key="1">
    <source>
        <dbReference type="ARBA" id="ARBA00004496"/>
    </source>
</evidence>
<dbReference type="InterPro" id="IPR001587">
    <property type="entry name" value="RNase_J_CS"/>
</dbReference>
<name>A0A1G9LLQ0_9FIRM</name>
<dbReference type="GO" id="GO:0004534">
    <property type="term" value="F:5'-3' RNA exonuclease activity"/>
    <property type="evidence" value="ECO:0007669"/>
    <property type="project" value="UniProtKB-UniRule"/>
</dbReference>
<evidence type="ECO:0000256" key="2">
    <source>
        <dbReference type="ARBA" id="ARBA00022490"/>
    </source>
</evidence>
<evidence type="ECO:0000256" key="4">
    <source>
        <dbReference type="ARBA" id="ARBA00022723"/>
    </source>
</evidence>
<evidence type="ECO:0000259" key="14">
    <source>
        <dbReference type="SMART" id="SM00849"/>
    </source>
</evidence>
<dbReference type="InterPro" id="IPR041636">
    <property type="entry name" value="RNase_J_C"/>
</dbReference>
<dbReference type="OrthoDB" id="9758375at2"/>
<evidence type="ECO:0000256" key="3">
    <source>
        <dbReference type="ARBA" id="ARBA00022722"/>
    </source>
</evidence>
<dbReference type="GO" id="GO:0004521">
    <property type="term" value="F:RNA endonuclease activity"/>
    <property type="evidence" value="ECO:0007669"/>
    <property type="project" value="UniProtKB-UniRule"/>
</dbReference>
<feature type="binding site" evidence="13">
    <location>
        <position position="74"/>
    </location>
    <ligand>
        <name>Zn(2+)</name>
        <dbReference type="ChEBI" id="CHEBI:29105"/>
        <label>1</label>
        <note>catalytic</note>
    </ligand>
</feature>
<gene>
    <name evidence="10" type="primary">rnj</name>
    <name evidence="15" type="ORF">SAMN04488692_106100</name>
</gene>
<comment type="similarity">
    <text evidence="10">Belongs to the metallo-beta-lactamase superfamily. RNA-metabolizing metallo-beta-lactamase-like family. Bacterial RNase J subfamily.</text>
</comment>
<feature type="domain" description="Metallo-beta-lactamase" evidence="14">
    <location>
        <begin position="21"/>
        <end position="218"/>
    </location>
</feature>
<dbReference type="InterPro" id="IPR055132">
    <property type="entry name" value="RNase_J_b_CASP"/>
</dbReference>
<feature type="binding site" evidence="13">
    <location>
        <position position="49"/>
    </location>
    <ligand>
        <name>Ca(2+)</name>
        <dbReference type="ChEBI" id="CHEBI:29108"/>
    </ligand>
</feature>
<reference evidence="15 16" key="1">
    <citation type="submission" date="2016-10" db="EMBL/GenBank/DDBJ databases">
        <authorList>
            <person name="de Groot N.N."/>
        </authorList>
    </citation>
    <scope>NUCLEOTIDE SEQUENCE [LARGE SCALE GENOMIC DNA]</scope>
    <source>
        <strain evidence="15 16">SLAS-1</strain>
    </source>
</reference>
<dbReference type="Pfam" id="PF07521">
    <property type="entry name" value="RMMBL"/>
    <property type="match status" value="1"/>
</dbReference>
<dbReference type="InterPro" id="IPR011108">
    <property type="entry name" value="RMMBL"/>
</dbReference>
<keyword evidence="2 10" id="KW-0963">Cytoplasm</keyword>
<dbReference type="InterPro" id="IPR036866">
    <property type="entry name" value="RibonucZ/Hydroxyglut_hydro"/>
</dbReference>
<keyword evidence="10" id="KW-0698">rRNA processing</keyword>
<dbReference type="PANTHER" id="PTHR43694:SF1">
    <property type="entry name" value="RIBONUCLEASE J"/>
    <property type="match status" value="1"/>
</dbReference>
<dbReference type="Gene3D" id="3.40.50.10710">
    <property type="entry name" value="Metallo-hydrolase/oxidoreductase"/>
    <property type="match status" value="1"/>
</dbReference>
<keyword evidence="4 13" id="KW-0479">Metal-binding</keyword>
<feature type="binding site" evidence="13">
    <location>
        <position position="79"/>
    </location>
    <ligand>
        <name>Zn(2+)</name>
        <dbReference type="ChEBI" id="CHEBI:29105"/>
        <label>2</label>
        <note>catalytic</note>
    </ligand>
</feature>
<dbReference type="RefSeq" id="WP_089759203.1">
    <property type="nucleotide sequence ID" value="NZ_FNGO01000006.1"/>
</dbReference>
<feature type="binding site" evidence="12">
    <location>
        <begin position="235"/>
        <end position="237"/>
    </location>
    <ligand>
        <name>substrate</name>
    </ligand>
</feature>
<evidence type="ECO:0000256" key="7">
    <source>
        <dbReference type="ARBA" id="ARBA00022833"/>
    </source>
</evidence>
<dbReference type="InterPro" id="IPR030854">
    <property type="entry name" value="RNase_J_bac"/>
</dbReference>
<dbReference type="FunFam" id="3.10.20.580:FF:000001">
    <property type="entry name" value="Ribonuclease J"/>
    <property type="match status" value="1"/>
</dbReference>
<comment type="function">
    <text evidence="10">An RNase that has 5'-3' exonuclease and possibly endonuclease activity. Involved in maturation of rRNA and in some organisms also mRNA maturation and/or decay.</text>
</comment>
<dbReference type="EC" id="3.1.-.-" evidence="10"/>
<evidence type="ECO:0000256" key="11">
    <source>
        <dbReference type="PIRSR" id="PIRSR004803-1"/>
    </source>
</evidence>
<proteinExistence type="inferred from homology"/>
<dbReference type="GO" id="GO:0006364">
    <property type="term" value="P:rRNA processing"/>
    <property type="evidence" value="ECO:0007669"/>
    <property type="project" value="UniProtKB-UniRule"/>
</dbReference>
<dbReference type="Pfam" id="PF22505">
    <property type="entry name" value="RNase_J_b_CASP"/>
    <property type="match status" value="1"/>
</dbReference>
<accession>A0A1G9LLQ0</accession>
<comment type="cofactor">
    <cofactor evidence="13">
        <name>Zn(2+)</name>
        <dbReference type="ChEBI" id="CHEBI:29105"/>
    </cofactor>
    <text evidence="13">Binds 2 Zn(2+) ions per subunit. It is not clear if Zn(2+) or Mg(2+) is physiologically important.</text>
</comment>
<keyword evidence="13" id="KW-0106">Calcium</keyword>
<keyword evidence="9 10" id="KW-0694">RNA-binding</keyword>
<feature type="binding site" evidence="13">
    <location>
        <position position="78"/>
    </location>
    <ligand>
        <name>Zn(2+)</name>
        <dbReference type="ChEBI" id="CHEBI:29105"/>
        <label>2</label>
        <note>catalytic</note>
    </ligand>
</feature>
<dbReference type="Pfam" id="PF17770">
    <property type="entry name" value="RNase_J_C"/>
    <property type="match status" value="1"/>
</dbReference>
<evidence type="ECO:0000256" key="9">
    <source>
        <dbReference type="ARBA" id="ARBA00022884"/>
    </source>
</evidence>
<evidence type="ECO:0000313" key="15">
    <source>
        <dbReference type="EMBL" id="SDL62754.1"/>
    </source>
</evidence>
<evidence type="ECO:0000256" key="12">
    <source>
        <dbReference type="PIRSR" id="PIRSR004803-2"/>
    </source>
</evidence>
<dbReference type="AlphaFoldDB" id="A0A1G9LLQ0"/>
<comment type="cofactor">
    <cofactor evidence="13">
        <name>Ca(2+)</name>
        <dbReference type="ChEBI" id="CHEBI:29108"/>
    </cofactor>
    <text evidence="13">Binds 1 Ca(2+) cation per subunit. Seen in 1 crystal structure, it is not clear if it is physiologically important.</text>
</comment>
<feature type="active site" description="Proton acceptor" evidence="11">
    <location>
        <position position="371"/>
    </location>
</feature>
<keyword evidence="8 10" id="KW-0269">Exonuclease</keyword>
<evidence type="ECO:0000256" key="13">
    <source>
        <dbReference type="PIRSR" id="PIRSR004803-3"/>
    </source>
</evidence>
<dbReference type="EMBL" id="FNGO01000006">
    <property type="protein sequence ID" value="SDL62754.1"/>
    <property type="molecule type" value="Genomic_DNA"/>
</dbReference>
<dbReference type="GO" id="GO:0005737">
    <property type="term" value="C:cytoplasm"/>
    <property type="evidence" value="ECO:0007669"/>
    <property type="project" value="UniProtKB-SubCell"/>
</dbReference>
<evidence type="ECO:0000256" key="5">
    <source>
        <dbReference type="ARBA" id="ARBA00022759"/>
    </source>
</evidence>
<dbReference type="PIRSF" id="PIRSF004803">
    <property type="entry name" value="RnjA"/>
    <property type="match status" value="1"/>
</dbReference>
<dbReference type="NCBIfam" id="TIGR00649">
    <property type="entry name" value="MG423"/>
    <property type="match status" value="1"/>
</dbReference>
<dbReference type="PROSITE" id="PS01292">
    <property type="entry name" value="UPF0036"/>
    <property type="match status" value="1"/>
</dbReference>
<dbReference type="Pfam" id="PF00753">
    <property type="entry name" value="Lactamase_B"/>
    <property type="match status" value="1"/>
</dbReference>
<dbReference type="HAMAP" id="MF_01491">
    <property type="entry name" value="RNase_J_bact"/>
    <property type="match status" value="1"/>
</dbReference>
<dbReference type="Gene3D" id="3.10.20.580">
    <property type="match status" value="1"/>
</dbReference>
<feature type="binding site" evidence="10 12">
    <location>
        <begin position="367"/>
        <end position="371"/>
    </location>
    <ligand>
        <name>substrate</name>
    </ligand>
</feature>
<evidence type="ECO:0000256" key="10">
    <source>
        <dbReference type="HAMAP-Rule" id="MF_01491"/>
    </source>
</evidence>
<dbReference type="GO" id="GO:0008270">
    <property type="term" value="F:zinc ion binding"/>
    <property type="evidence" value="ECO:0007669"/>
    <property type="project" value="InterPro"/>
</dbReference>
<feature type="binding site" evidence="13">
    <location>
        <position position="76"/>
    </location>
    <ligand>
        <name>Zn(2+)</name>
        <dbReference type="ChEBI" id="CHEBI:29105"/>
        <label>1</label>
        <note>catalytic</note>
    </ligand>
</feature>
<dbReference type="InterPro" id="IPR042173">
    <property type="entry name" value="RNase_J_2"/>
</dbReference>
<dbReference type="STRING" id="321763.SAMN04488692_106100"/>
<comment type="subunit">
    <text evidence="10">Homodimer, may be a subunit of the RNA degradosome.</text>
</comment>
<dbReference type="Gene3D" id="3.60.15.10">
    <property type="entry name" value="Ribonuclease Z/Hydroxyacylglutathione hydrolase-like"/>
    <property type="match status" value="1"/>
</dbReference>
<evidence type="ECO:0000256" key="8">
    <source>
        <dbReference type="ARBA" id="ARBA00022839"/>
    </source>
</evidence>
<dbReference type="PANTHER" id="PTHR43694">
    <property type="entry name" value="RIBONUCLEASE J"/>
    <property type="match status" value="1"/>
</dbReference>
<dbReference type="SMART" id="SM00849">
    <property type="entry name" value="Lactamase_B"/>
    <property type="match status" value="1"/>
</dbReference>
<evidence type="ECO:0000256" key="6">
    <source>
        <dbReference type="ARBA" id="ARBA00022801"/>
    </source>
</evidence>
<feature type="active site" description="Proton donor" evidence="11">
    <location>
        <position position="198"/>
    </location>
</feature>
<keyword evidence="6 10" id="KW-0378">Hydrolase</keyword>
<dbReference type="Proteomes" id="UP000199476">
    <property type="component" value="Unassembled WGS sequence"/>
</dbReference>
<sequence length="557" mass="61753">MNVKNNEAVRVTPLGGVGEIGKNMMVLEYDDRMLIIDSGVAFPEDDQLGIDLVIPEFDYVLKNQEKIDGIVVTHGHQDHIGAIPYLLEHISVPVYGPKFALGLLEGQLKEHNLMEKSTLKVVSAGKSVQIGQFTVDFIRVNHSISDTCALAVHTPLGPVVYASDFKFDHTPVDDEKADLQKLAELGSGHPGVLALFSDSTNVEREGYTGSEKDIQESLERIFSGADGRIILATFSSNIHRIQQVVDAAVRHNKKLAIDGRSMENSFETAKKLGYLDAPENLIIDVRDCSNYPDEKVAILTTGSQGEPMAALTRMARGDHYHINVKDSDRIIISASAIPGNEKFIGETINQLYRRGAEVLYEEIADVHVSGHASQEELKLMLNLTDPKYFVPTHGEYRHLYQHAQLAQEAGMPEENTYIADIGDVIEFSRDEVRKIDEVQGGDVLVDGLGIGDVGNIVLRDRQTLSEAGIIIVVLTIDQNGTLLSGPDIITRGFVYIRESEELIEEATKRVEDALKDCEKEGITEWSVLKKTVKDSLKNYIFNKIKRKPMILPIIMQV</sequence>
<dbReference type="CDD" id="cd07714">
    <property type="entry name" value="RNaseJ_MBL-fold"/>
    <property type="match status" value="1"/>
</dbReference>
<comment type="subcellular location">
    <subcellularLocation>
        <location evidence="1 10">Cytoplasm</location>
    </subcellularLocation>
</comment>
<protein>
    <recommendedName>
        <fullName evidence="10">Ribonuclease J</fullName>
        <shortName evidence="10">RNase J</shortName>
        <ecNumber evidence="10">3.1.-.-</ecNumber>
    </recommendedName>
</protein>
<organism evidence="15 16">
    <name type="scientific">Halarsenatibacter silvermanii</name>
    <dbReference type="NCBI Taxonomy" id="321763"/>
    <lineage>
        <taxon>Bacteria</taxon>
        <taxon>Bacillati</taxon>
        <taxon>Bacillota</taxon>
        <taxon>Clostridia</taxon>
        <taxon>Halanaerobiales</taxon>
        <taxon>Halarsenatibacteraceae</taxon>
        <taxon>Halarsenatibacter</taxon>
    </lineage>
</organism>
<evidence type="ECO:0000313" key="16">
    <source>
        <dbReference type="Proteomes" id="UP000199476"/>
    </source>
</evidence>
<feature type="binding site" evidence="13">
    <location>
        <position position="446"/>
    </location>
    <ligand>
        <name>Ca(2+)</name>
        <dbReference type="ChEBI" id="CHEBI:29108"/>
    </ligand>
</feature>
<keyword evidence="3 10" id="KW-0540">Nuclease</keyword>
<dbReference type="SUPFAM" id="SSF56281">
    <property type="entry name" value="Metallo-hydrolase/oxidoreductase"/>
    <property type="match status" value="1"/>
</dbReference>
<feature type="binding site" evidence="13">
    <location>
        <position position="164"/>
    </location>
    <ligand>
        <name>Zn(2+)</name>
        <dbReference type="ChEBI" id="CHEBI:29105"/>
        <label>2</label>
        <note>catalytic</note>
    </ligand>
</feature>
<feature type="binding site" evidence="13">
    <location>
        <position position="51"/>
    </location>
    <ligand>
        <name>Ca(2+)</name>
        <dbReference type="ChEBI" id="CHEBI:29108"/>
    </ligand>
</feature>
<dbReference type="GO" id="GO:0003723">
    <property type="term" value="F:RNA binding"/>
    <property type="evidence" value="ECO:0007669"/>
    <property type="project" value="UniProtKB-UniRule"/>
</dbReference>
<dbReference type="InterPro" id="IPR004613">
    <property type="entry name" value="RNase_J"/>
</dbReference>